<protein>
    <submittedName>
        <fullName evidence="1">Uncharacterized protein</fullName>
    </submittedName>
</protein>
<organism evidence="1 2">
    <name type="scientific">Polyplosphaeria fusca</name>
    <dbReference type="NCBI Taxonomy" id="682080"/>
    <lineage>
        <taxon>Eukaryota</taxon>
        <taxon>Fungi</taxon>
        <taxon>Dikarya</taxon>
        <taxon>Ascomycota</taxon>
        <taxon>Pezizomycotina</taxon>
        <taxon>Dothideomycetes</taxon>
        <taxon>Pleosporomycetidae</taxon>
        <taxon>Pleosporales</taxon>
        <taxon>Tetraplosphaeriaceae</taxon>
        <taxon>Polyplosphaeria</taxon>
    </lineage>
</organism>
<dbReference type="OrthoDB" id="3778167at2759"/>
<feature type="non-terminal residue" evidence="1">
    <location>
        <position position="73"/>
    </location>
</feature>
<reference evidence="1" key="1">
    <citation type="journal article" date="2020" name="Stud. Mycol.">
        <title>101 Dothideomycetes genomes: a test case for predicting lifestyles and emergence of pathogens.</title>
        <authorList>
            <person name="Haridas S."/>
            <person name="Albert R."/>
            <person name="Binder M."/>
            <person name="Bloem J."/>
            <person name="Labutti K."/>
            <person name="Salamov A."/>
            <person name="Andreopoulos B."/>
            <person name="Baker S."/>
            <person name="Barry K."/>
            <person name="Bills G."/>
            <person name="Bluhm B."/>
            <person name="Cannon C."/>
            <person name="Castanera R."/>
            <person name="Culley D."/>
            <person name="Daum C."/>
            <person name="Ezra D."/>
            <person name="Gonzalez J."/>
            <person name="Henrissat B."/>
            <person name="Kuo A."/>
            <person name="Liang C."/>
            <person name="Lipzen A."/>
            <person name="Lutzoni F."/>
            <person name="Magnuson J."/>
            <person name="Mondo S."/>
            <person name="Nolan M."/>
            <person name="Ohm R."/>
            <person name="Pangilinan J."/>
            <person name="Park H.-J."/>
            <person name="Ramirez L."/>
            <person name="Alfaro M."/>
            <person name="Sun H."/>
            <person name="Tritt A."/>
            <person name="Yoshinaga Y."/>
            <person name="Zwiers L.-H."/>
            <person name="Turgeon B."/>
            <person name="Goodwin S."/>
            <person name="Spatafora J."/>
            <person name="Crous P."/>
            <person name="Grigoriev I."/>
        </authorList>
    </citation>
    <scope>NUCLEOTIDE SEQUENCE</scope>
    <source>
        <strain evidence="1">CBS 125425</strain>
    </source>
</reference>
<dbReference type="AlphaFoldDB" id="A0A9P4QLX0"/>
<feature type="non-terminal residue" evidence="1">
    <location>
        <position position="1"/>
    </location>
</feature>
<dbReference type="Proteomes" id="UP000799444">
    <property type="component" value="Unassembled WGS sequence"/>
</dbReference>
<evidence type="ECO:0000313" key="2">
    <source>
        <dbReference type="Proteomes" id="UP000799444"/>
    </source>
</evidence>
<evidence type="ECO:0000313" key="1">
    <source>
        <dbReference type="EMBL" id="KAF2728919.1"/>
    </source>
</evidence>
<gene>
    <name evidence="1" type="ORF">EJ04DRAFT_390029</name>
</gene>
<dbReference type="EMBL" id="ML996262">
    <property type="protein sequence ID" value="KAF2728919.1"/>
    <property type="molecule type" value="Genomic_DNA"/>
</dbReference>
<proteinExistence type="predicted"/>
<accession>A0A9P4QLX0</accession>
<sequence length="73" mass="8011">CEDGFNYCGHHLESLGNYRAQIDQALGQAGQPNDTNHEKNSLFTCVDALGDILFLDFCAKGCKDHFGRNDSCA</sequence>
<name>A0A9P4QLX0_9PLEO</name>
<keyword evidence="2" id="KW-1185">Reference proteome</keyword>
<comment type="caution">
    <text evidence="1">The sequence shown here is derived from an EMBL/GenBank/DDBJ whole genome shotgun (WGS) entry which is preliminary data.</text>
</comment>